<organism evidence="2 3">
    <name type="scientific">Oldenlandia corymbosa var. corymbosa</name>
    <dbReference type="NCBI Taxonomy" id="529605"/>
    <lineage>
        <taxon>Eukaryota</taxon>
        <taxon>Viridiplantae</taxon>
        <taxon>Streptophyta</taxon>
        <taxon>Embryophyta</taxon>
        <taxon>Tracheophyta</taxon>
        <taxon>Spermatophyta</taxon>
        <taxon>Magnoliopsida</taxon>
        <taxon>eudicotyledons</taxon>
        <taxon>Gunneridae</taxon>
        <taxon>Pentapetalae</taxon>
        <taxon>asterids</taxon>
        <taxon>lamiids</taxon>
        <taxon>Gentianales</taxon>
        <taxon>Rubiaceae</taxon>
        <taxon>Rubioideae</taxon>
        <taxon>Spermacoceae</taxon>
        <taxon>Hedyotis-Oldenlandia complex</taxon>
        <taxon>Oldenlandia</taxon>
    </lineage>
</organism>
<feature type="domain" description="F-box" evidence="1">
    <location>
        <begin position="35"/>
        <end position="88"/>
    </location>
</feature>
<dbReference type="PANTHER" id="PTHR31900">
    <property type="entry name" value="F-BOX/RNI SUPERFAMILY PROTEIN-RELATED"/>
    <property type="match status" value="1"/>
</dbReference>
<name>A0AAV1DJK0_OLDCO</name>
<dbReference type="Pfam" id="PF00646">
    <property type="entry name" value="F-box"/>
    <property type="match status" value="2"/>
</dbReference>
<dbReference type="EMBL" id="OX459122">
    <property type="protein sequence ID" value="CAI9106997.1"/>
    <property type="molecule type" value="Genomic_DNA"/>
</dbReference>
<dbReference type="InterPro" id="IPR055411">
    <property type="entry name" value="LRR_FXL15/At3g58940/PEG3-like"/>
</dbReference>
<dbReference type="SUPFAM" id="SSF52047">
    <property type="entry name" value="RNI-like"/>
    <property type="match status" value="2"/>
</dbReference>
<dbReference type="InterPro" id="IPR053781">
    <property type="entry name" value="F-box_AtFBL13-like"/>
</dbReference>
<protein>
    <submittedName>
        <fullName evidence="2">OLC1v1006258C1</fullName>
    </submittedName>
</protein>
<dbReference type="SUPFAM" id="SSF81383">
    <property type="entry name" value="F-box domain"/>
    <property type="match status" value="2"/>
</dbReference>
<keyword evidence="3" id="KW-1185">Reference proteome</keyword>
<gene>
    <name evidence="2" type="ORF">OLC1_LOCUS15407</name>
</gene>
<accession>A0AAV1DJK0</accession>
<dbReference type="Pfam" id="PF24758">
    <property type="entry name" value="LRR_At5g56370"/>
    <property type="match status" value="2"/>
</dbReference>
<dbReference type="InterPro" id="IPR001810">
    <property type="entry name" value="F-box_dom"/>
</dbReference>
<evidence type="ECO:0000259" key="1">
    <source>
        <dbReference type="PROSITE" id="PS50181"/>
    </source>
</evidence>
<dbReference type="CDD" id="cd22160">
    <property type="entry name" value="F-box_AtFBL13-like"/>
    <property type="match status" value="1"/>
</dbReference>
<dbReference type="Pfam" id="PF08387">
    <property type="entry name" value="FBD"/>
    <property type="match status" value="3"/>
</dbReference>
<proteinExistence type="predicted"/>
<dbReference type="InterPro" id="IPR050232">
    <property type="entry name" value="FBL13/AtMIF1-like"/>
</dbReference>
<dbReference type="SMART" id="SM00579">
    <property type="entry name" value="FBD"/>
    <property type="match status" value="1"/>
</dbReference>
<dbReference type="InterPro" id="IPR006566">
    <property type="entry name" value="FBD"/>
</dbReference>
<dbReference type="SMART" id="SM00256">
    <property type="entry name" value="FBOX"/>
    <property type="match status" value="2"/>
</dbReference>
<sequence length="1346" mass="154104">MESINKENPTQKEPSNCSYDYKGSDDVVGHDLISVDRISNLPESIICHILSFLPTETVFATSFLSKSWRHHWTKVTDFHFDNRFWHSGRRASSNVRGYDVQKMNFVDFVHMILQNHSDEVSINRFRLRTVDLLPLRSTSLHTWVNTAISRNVRVLDLEIFFENVEYNSAATKFQLPDALYTCGTLEVLRLSGRYICVKLIREVCLPKLTDLLLNLVTYESDEAVCNLISGCSILQSLKIIRFHNDNVVSCKISSPSLKHLVYAHKKCGNHCEFDDELYLKLMIDTPALEYLSLRDLESKEIILVQALKSLNEVKANIHSNPPELVVGLVQGFHHVKIMKLSVQIMVSLMYATKKMSVNFARLTRLDISIDCCDHLSCLMHLIDCCSALEVLTVMNFRNRRQIRNRSWMNPVTVPGCFSSSLRQVYYWGFEGLEDEMAMFDFIANHALVLKKLDIIHPRNSGPHPKQEFSLLKQMFSGVGNLLPIGGMKFVEFVNMVLQNQGAGLSIHRFRLELENLKFDSDCLHTWLNTAIARNLRVFDLDVVSNYCSYADDKYVSELPGSLYTCGTLEVLKLSRPVLKSLAYRHNGWHSGSNVDLQHELKIDTPALECLSLVQMCPESKEIISLQPLTSLNKVNVRLQETTVGFIQALECVKFMKLSFGTVANFSGDSRKLSARFERLTELVVEIDRSDQLNYLMDLIEFCTALEILSIRTSNGRFDDGCCREPIIVPRCLLSSLSEVYYRGFEGREIEMAMFKFISSHALVMKRLDIFPFGWLGYHEKEISLLKEMFKSKASLILNISSSHSLILKISRYTIVRLMFLGLLSFVGEHNANELSIRRLEVHFGSNSVNEVPVENAEASRTQRLNSMEGKNGENVTQNLQRFADDSDVIPVDRISDLPESIICHILSFLTTKQVLATRFLSKSWSRHWTKVADFDFSDGLWYDEDRFPYRGHKRPDDVRGKGFEEYVSMVLVNHCDEIPINGFRLSVHNPKFHLHINPWVSAAIARQIRVLDLWLDWYHVDPWDLHKFQLPGELYTCGTLQALKLRGSAISLKVSRLVCLPKLRDLELIWIRYDSDDSLSNLISGSPVLQSLKIDRFRPDNMVVCRISSASLKHLEYAHSRYDSAIRFRVEIDTPALEYLRFEGLEQNEVFSFQRLTSLNELNLESLLFPHESVVGIIPAFDRVKTMKISSRAISTLFGATPNKPLARFQRLASLLINVDFEDELSCVTELIHCCPALEVLFIVNCRIDEQIHNSWRDPDTVPECLVSSLTHFTLVGFQGLEVEMDMLKFISNHALLLKEVDVIHSATIDVIQSPDLGLRPKKEFELLDKILRSSRLSPACKITLF</sequence>
<dbReference type="InterPro" id="IPR032675">
    <property type="entry name" value="LRR_dom_sf"/>
</dbReference>
<dbReference type="InterPro" id="IPR036047">
    <property type="entry name" value="F-box-like_dom_sf"/>
</dbReference>
<dbReference type="PROSITE" id="PS50181">
    <property type="entry name" value="FBOX"/>
    <property type="match status" value="2"/>
</dbReference>
<dbReference type="Gene3D" id="3.80.10.10">
    <property type="entry name" value="Ribonuclease Inhibitor"/>
    <property type="match status" value="1"/>
</dbReference>
<feature type="domain" description="F-box" evidence="1">
    <location>
        <begin position="891"/>
        <end position="944"/>
    </location>
</feature>
<evidence type="ECO:0000313" key="2">
    <source>
        <dbReference type="EMBL" id="CAI9106997.1"/>
    </source>
</evidence>
<dbReference type="Proteomes" id="UP001161247">
    <property type="component" value="Chromosome 5"/>
</dbReference>
<dbReference type="Gene3D" id="1.20.1280.50">
    <property type="match status" value="2"/>
</dbReference>
<reference evidence="2" key="1">
    <citation type="submission" date="2023-03" db="EMBL/GenBank/DDBJ databases">
        <authorList>
            <person name="Julca I."/>
        </authorList>
    </citation>
    <scope>NUCLEOTIDE SEQUENCE</scope>
</reference>
<evidence type="ECO:0000313" key="3">
    <source>
        <dbReference type="Proteomes" id="UP001161247"/>
    </source>
</evidence>
<dbReference type="PANTHER" id="PTHR31900:SF30">
    <property type="entry name" value="SUPERFAMILY PROTEIN, PUTATIVE-RELATED"/>
    <property type="match status" value="1"/>
</dbReference>